<evidence type="ECO:0000313" key="2">
    <source>
        <dbReference type="Proteomes" id="UP000022447"/>
    </source>
</evidence>
<evidence type="ECO:0000313" key="1">
    <source>
        <dbReference type="EMBL" id="ETX13233.1"/>
    </source>
</evidence>
<proteinExistence type="predicted"/>
<organism evidence="1 2">
    <name type="scientific">Roseivivax halodurans JCM 10272</name>
    <dbReference type="NCBI Taxonomy" id="1449350"/>
    <lineage>
        <taxon>Bacteria</taxon>
        <taxon>Pseudomonadati</taxon>
        <taxon>Pseudomonadota</taxon>
        <taxon>Alphaproteobacteria</taxon>
        <taxon>Rhodobacterales</taxon>
        <taxon>Roseobacteraceae</taxon>
        <taxon>Roseivivax</taxon>
    </lineage>
</organism>
<dbReference type="Gene3D" id="3.40.50.2000">
    <property type="entry name" value="Glycogen Phosphorylase B"/>
    <property type="match status" value="1"/>
</dbReference>
<name>X7EDM7_9RHOB</name>
<dbReference type="AlphaFoldDB" id="X7EDM7"/>
<accession>X7EDM7</accession>
<keyword evidence="2" id="KW-1185">Reference proteome</keyword>
<comment type="caution">
    <text evidence="1">The sequence shown here is derived from an EMBL/GenBank/DDBJ whole genome shotgun (WGS) entry which is preliminary data.</text>
</comment>
<dbReference type="SUPFAM" id="SSF53756">
    <property type="entry name" value="UDP-Glycosyltransferase/glycogen phosphorylase"/>
    <property type="match status" value="1"/>
</dbReference>
<reference evidence="1 2" key="1">
    <citation type="submission" date="2014-01" db="EMBL/GenBank/DDBJ databases">
        <title>Roseivivax halodurans JCM 10272 Genome Sequencing.</title>
        <authorList>
            <person name="Lai Q."/>
            <person name="Li G."/>
            <person name="Shao Z."/>
        </authorList>
    </citation>
    <scope>NUCLEOTIDE SEQUENCE [LARGE SCALE GENOMIC DNA]</scope>
    <source>
        <strain evidence="1 2">JCM 10272</strain>
    </source>
</reference>
<protein>
    <submittedName>
        <fullName evidence="1">Uncharacterized protein</fullName>
    </submittedName>
</protein>
<gene>
    <name evidence="1" type="ORF">OCH239_12710</name>
</gene>
<dbReference type="Pfam" id="PF13692">
    <property type="entry name" value="Glyco_trans_1_4"/>
    <property type="match status" value="1"/>
</dbReference>
<sequence length="77" mass="8274">MAERSWRAGYPAVLVAGRRAARTESKRVELAAYVDDVDAWFARADVFVLLSPEEGGPQVVQEAAAQGLSADPRLSDG</sequence>
<dbReference type="EMBL" id="JALZ01000032">
    <property type="protein sequence ID" value="ETX13233.1"/>
    <property type="molecule type" value="Genomic_DNA"/>
</dbReference>
<dbReference type="Proteomes" id="UP000022447">
    <property type="component" value="Unassembled WGS sequence"/>
</dbReference>
<dbReference type="STRING" id="1449350.OCH239_12710"/>